<feature type="region of interest" description="Disordered" evidence="2">
    <location>
        <begin position="181"/>
        <end position="200"/>
    </location>
</feature>
<evidence type="ECO:0000313" key="3">
    <source>
        <dbReference type="EMBL" id="GMH97201.1"/>
    </source>
</evidence>
<evidence type="ECO:0000256" key="1">
    <source>
        <dbReference type="SAM" id="Coils"/>
    </source>
</evidence>
<gene>
    <name evidence="3" type="ORF">TrST_g8896</name>
</gene>
<sequence length="200" mass="22308">MPTQTSSTSQNSACIIVSTEPLAYEELTQTSSQDRAARNTLEEQLRKEHQDAVSLKQELDRVRALLEASETRIIKKPVGRPSTAPDNATKILEQRLKEEKKVTEELREKNKKEASRLKIKTEELKETLASGDSRLVSFRQATAPTELEYWPSTLQSEQAAAPKAAYSFDTLLRYCAALTSPSPSSFQTFPLSTPLSLLPP</sequence>
<feature type="coiled-coil region" evidence="1">
    <location>
        <begin position="38"/>
        <end position="127"/>
    </location>
</feature>
<name>A0A9W7BZD1_9STRA</name>
<keyword evidence="4" id="KW-1185">Reference proteome</keyword>
<accession>A0A9W7BZD1</accession>
<reference evidence="4" key="1">
    <citation type="journal article" date="2023" name="Commun. Biol.">
        <title>Genome analysis of Parmales, the sister group of diatoms, reveals the evolutionary specialization of diatoms from phago-mixotrophs to photoautotrophs.</title>
        <authorList>
            <person name="Ban H."/>
            <person name="Sato S."/>
            <person name="Yoshikawa S."/>
            <person name="Yamada K."/>
            <person name="Nakamura Y."/>
            <person name="Ichinomiya M."/>
            <person name="Sato N."/>
            <person name="Blanc-Mathieu R."/>
            <person name="Endo H."/>
            <person name="Kuwata A."/>
            <person name="Ogata H."/>
        </authorList>
    </citation>
    <scope>NUCLEOTIDE SEQUENCE [LARGE SCALE GENOMIC DNA]</scope>
    <source>
        <strain evidence="4">NIES 3701</strain>
    </source>
</reference>
<dbReference type="AlphaFoldDB" id="A0A9W7BZD1"/>
<keyword evidence="1" id="KW-0175">Coiled coil</keyword>
<dbReference type="Proteomes" id="UP001165085">
    <property type="component" value="Unassembled WGS sequence"/>
</dbReference>
<comment type="caution">
    <text evidence="3">The sequence shown here is derived from an EMBL/GenBank/DDBJ whole genome shotgun (WGS) entry which is preliminary data.</text>
</comment>
<organism evidence="3 4">
    <name type="scientific">Triparma strigata</name>
    <dbReference type="NCBI Taxonomy" id="1606541"/>
    <lineage>
        <taxon>Eukaryota</taxon>
        <taxon>Sar</taxon>
        <taxon>Stramenopiles</taxon>
        <taxon>Ochrophyta</taxon>
        <taxon>Bolidophyceae</taxon>
        <taxon>Parmales</taxon>
        <taxon>Triparmaceae</taxon>
        <taxon>Triparma</taxon>
    </lineage>
</organism>
<evidence type="ECO:0000256" key="2">
    <source>
        <dbReference type="SAM" id="MobiDB-lite"/>
    </source>
</evidence>
<proteinExistence type="predicted"/>
<evidence type="ECO:0000313" key="4">
    <source>
        <dbReference type="Proteomes" id="UP001165085"/>
    </source>
</evidence>
<protein>
    <submittedName>
        <fullName evidence="3">Uncharacterized protein</fullName>
    </submittedName>
</protein>
<dbReference type="EMBL" id="BRXY01000483">
    <property type="protein sequence ID" value="GMH97201.1"/>
    <property type="molecule type" value="Genomic_DNA"/>
</dbReference>